<evidence type="ECO:0000313" key="2">
    <source>
        <dbReference type="EMBL" id="MPY48787.1"/>
    </source>
</evidence>
<accession>A0A5N8WNH3</accession>
<protein>
    <submittedName>
        <fullName evidence="2">Uncharacterized protein</fullName>
    </submittedName>
</protein>
<dbReference type="RefSeq" id="WP_152860972.1">
    <property type="nucleotide sequence ID" value="NZ_VMNX01000022.1"/>
</dbReference>
<name>A0A5N8WNH3_9ACTN</name>
<evidence type="ECO:0000256" key="1">
    <source>
        <dbReference type="SAM" id="MobiDB-lite"/>
    </source>
</evidence>
<reference evidence="2 3" key="1">
    <citation type="submission" date="2019-09" db="EMBL/GenBank/DDBJ databases">
        <authorList>
            <person name="Duangmal K."/>
            <person name="Teo W.F.A."/>
            <person name="Lipun K."/>
        </authorList>
    </citation>
    <scope>NUCLEOTIDE SEQUENCE [LARGE SCALE GENOMIC DNA]</scope>
    <source>
        <strain evidence="2 3">K1PN6</strain>
    </source>
</reference>
<comment type="caution">
    <text evidence="2">The sequence shown here is derived from an EMBL/GenBank/DDBJ whole genome shotgun (WGS) entry which is preliminary data.</text>
</comment>
<dbReference type="AlphaFoldDB" id="A0A5N8WNH3"/>
<feature type="region of interest" description="Disordered" evidence="1">
    <location>
        <begin position="121"/>
        <end position="165"/>
    </location>
</feature>
<gene>
    <name evidence="2" type="ORF">FPZ41_09485</name>
</gene>
<keyword evidence="3" id="KW-1185">Reference proteome</keyword>
<evidence type="ECO:0000313" key="3">
    <source>
        <dbReference type="Proteomes" id="UP000373149"/>
    </source>
</evidence>
<dbReference type="Proteomes" id="UP000373149">
    <property type="component" value="Unassembled WGS sequence"/>
</dbReference>
<dbReference type="EMBL" id="VMNX01000022">
    <property type="protein sequence ID" value="MPY48787.1"/>
    <property type="molecule type" value="Genomic_DNA"/>
</dbReference>
<sequence length="165" mass="18330">MPSEEALPPGAQRQFLEELHVHYRQAGRPAVRTIEEVSGQTVSRETARRLLVGRALGRWKVVEALFVALCRISKTDPDVPKWEGGYEDGPTYRDHLRNLWNTAIDAPAPTPLAEQLRAQEDAAKQKVLQGEDPWAQTPADPWATSRRGSGWGGNSASLQDEPPPF</sequence>
<organism evidence="2 3">
    <name type="scientific">Streptomyces acidicola</name>
    <dbReference type="NCBI Taxonomy" id="2596892"/>
    <lineage>
        <taxon>Bacteria</taxon>
        <taxon>Bacillati</taxon>
        <taxon>Actinomycetota</taxon>
        <taxon>Actinomycetes</taxon>
        <taxon>Kitasatosporales</taxon>
        <taxon>Streptomycetaceae</taxon>
        <taxon>Streptomyces</taxon>
    </lineage>
</organism>
<proteinExistence type="predicted"/>